<dbReference type="PROSITE" id="PS50082">
    <property type="entry name" value="WD_REPEATS_2"/>
    <property type="match status" value="5"/>
</dbReference>
<dbReference type="Pfam" id="PF00400">
    <property type="entry name" value="WD40"/>
    <property type="match status" value="7"/>
</dbReference>
<sequence length="576" mass="63480">MADSGDKSHIYYGAIQLEGLQDRGKADKDQDIDKDEGEDILMEDAAAGAAAGGGEEGEHEMELSEAAQESIAKHQRTMQAFSQQQRAKAIAAPTQDMDVRKMLRQLGEPITLFGEGPGERRQRLKELLAKMEEEDPDALTALLGQHLAPPPPASALPAAGGQSISKPPSALVPGAAAREPVVPTSIEEQTSVFYTEGSDALKQARIKIAQYSVPAAASRLRRERLLRSKLDPLEYEESLRDYQTHLQSFSVSVSQVGDDRPLTGGSFAPNDEYLATCSWAGLVKLWRLPSCDAAWTFRCHTDRLHGVAWHPAYKGGTEGGRAPANIHIASGGADMKVMLWRVPEDGHEPGTVAEPAHTLEGHEDRINRVAFHPSGLYVGSTSHDLTWRLWDIHTRQELLLQEGHARGVYPICFHPDGSLAVTGDLGGAIWVWDMRTGKTVLPLKGHVKQVLSIDFNPRGCFELATASDDHTVRIWDLRKRKSVHTLLAHTKLVSDCKYEPRRGRFLLTSSYDCFAKLWHPTDWKCSKTLAGHEARIMAADISNSGSMIATVSFDRTWKLWTTAGEWTGMDIEHLVD</sequence>
<dbReference type="InterPro" id="IPR036322">
    <property type="entry name" value="WD40_repeat_dom_sf"/>
</dbReference>
<evidence type="ECO:0000256" key="3">
    <source>
        <dbReference type="PROSITE-ProRule" id="PRU00221"/>
    </source>
</evidence>
<gene>
    <name evidence="6" type="ORF">Vbra_14658</name>
</gene>
<dbReference type="GO" id="GO:0017070">
    <property type="term" value="F:U6 snRNA binding"/>
    <property type="evidence" value="ECO:0007669"/>
    <property type="project" value="TreeGrafter"/>
</dbReference>
<organism evidence="6 7">
    <name type="scientific">Vitrella brassicaformis (strain CCMP3155)</name>
    <dbReference type="NCBI Taxonomy" id="1169540"/>
    <lineage>
        <taxon>Eukaryota</taxon>
        <taxon>Sar</taxon>
        <taxon>Alveolata</taxon>
        <taxon>Colpodellida</taxon>
        <taxon>Vitrellaceae</taxon>
        <taxon>Vitrella</taxon>
    </lineage>
</organism>
<evidence type="ECO:0000313" key="6">
    <source>
        <dbReference type="EMBL" id="CEM08608.1"/>
    </source>
</evidence>
<dbReference type="FunFam" id="2.130.10.10:FF:000411">
    <property type="entry name" value="U4/U6 small nuclear ribonucleoprotein Prp4"/>
    <property type="match status" value="1"/>
</dbReference>
<dbReference type="SMART" id="SM00320">
    <property type="entry name" value="WD40"/>
    <property type="match status" value="7"/>
</dbReference>
<dbReference type="SUPFAM" id="SSF50978">
    <property type="entry name" value="WD40 repeat-like"/>
    <property type="match status" value="1"/>
</dbReference>
<dbReference type="InterPro" id="IPR014906">
    <property type="entry name" value="PRP4-like"/>
</dbReference>
<name>A0A0G4F7G2_VITBC</name>
<dbReference type="PANTHER" id="PTHR19846:SF0">
    <property type="entry name" value="PRE-MRNA PROCESSING FACTOR 4"/>
    <property type="match status" value="1"/>
</dbReference>
<feature type="repeat" description="WD" evidence="3">
    <location>
        <begin position="443"/>
        <end position="485"/>
    </location>
</feature>
<dbReference type="Gene3D" id="2.130.10.10">
    <property type="entry name" value="YVTN repeat-like/Quinoprotein amine dehydrogenase"/>
    <property type="match status" value="3"/>
</dbReference>
<feature type="repeat" description="WD" evidence="3">
    <location>
        <begin position="529"/>
        <end position="560"/>
    </location>
</feature>
<dbReference type="GO" id="GO:0030621">
    <property type="term" value="F:U4 snRNA binding"/>
    <property type="evidence" value="ECO:0007669"/>
    <property type="project" value="TreeGrafter"/>
</dbReference>
<dbReference type="Gene3D" id="4.10.280.110">
    <property type="entry name" value="Pre-mRNA processing factor 4 domain"/>
    <property type="match status" value="1"/>
</dbReference>
<dbReference type="InterPro" id="IPR001680">
    <property type="entry name" value="WD40_rpt"/>
</dbReference>
<feature type="repeat" description="WD" evidence="3">
    <location>
        <begin position="401"/>
        <end position="442"/>
    </location>
</feature>
<feature type="repeat" description="WD" evidence="3">
    <location>
        <begin position="486"/>
        <end position="518"/>
    </location>
</feature>
<dbReference type="InParanoid" id="A0A0G4F7G2"/>
<feature type="region of interest" description="Disordered" evidence="4">
    <location>
        <begin position="46"/>
        <end position="74"/>
    </location>
</feature>
<keyword evidence="1 3" id="KW-0853">WD repeat</keyword>
<dbReference type="PhylomeDB" id="A0A0G4F7G2"/>
<dbReference type="InterPro" id="IPR019775">
    <property type="entry name" value="WD40_repeat_CS"/>
</dbReference>
<dbReference type="FunCoup" id="A0A0G4F7G2">
    <property type="interactions" value="70"/>
</dbReference>
<dbReference type="SUPFAM" id="SSF158230">
    <property type="entry name" value="PRP4-like"/>
    <property type="match status" value="1"/>
</dbReference>
<feature type="repeat" description="WD" evidence="3">
    <location>
        <begin position="359"/>
        <end position="400"/>
    </location>
</feature>
<feature type="domain" description="Pre-mRNA processing factor 4 (PRP4)-like" evidence="5">
    <location>
        <begin position="94"/>
        <end position="141"/>
    </location>
</feature>
<dbReference type="OrthoDB" id="540662at2759"/>
<dbReference type="AlphaFoldDB" id="A0A0G4F7G2"/>
<dbReference type="PANTHER" id="PTHR19846">
    <property type="entry name" value="WD40 REPEAT PROTEIN"/>
    <property type="match status" value="1"/>
</dbReference>
<dbReference type="OMA" id="LNEPICY"/>
<accession>A0A0G4F7G2</accession>
<dbReference type="InterPro" id="IPR015943">
    <property type="entry name" value="WD40/YVTN_repeat-like_dom_sf"/>
</dbReference>
<keyword evidence="2" id="KW-0677">Repeat</keyword>
<feature type="region of interest" description="Disordered" evidence="4">
    <location>
        <begin position="152"/>
        <end position="171"/>
    </location>
</feature>
<keyword evidence="7" id="KW-1185">Reference proteome</keyword>
<evidence type="ECO:0000256" key="1">
    <source>
        <dbReference type="ARBA" id="ARBA00022574"/>
    </source>
</evidence>
<dbReference type="CDD" id="cd00200">
    <property type="entry name" value="WD40"/>
    <property type="match status" value="1"/>
</dbReference>
<dbReference type="SMART" id="SM00500">
    <property type="entry name" value="SFM"/>
    <property type="match status" value="1"/>
</dbReference>
<dbReference type="Proteomes" id="UP000041254">
    <property type="component" value="Unassembled WGS sequence"/>
</dbReference>
<dbReference type="VEuPathDB" id="CryptoDB:Vbra_14658"/>
<dbReference type="Pfam" id="PF08799">
    <property type="entry name" value="PRP4"/>
    <property type="match status" value="1"/>
</dbReference>
<dbReference type="PROSITE" id="PS50294">
    <property type="entry name" value="WD_REPEATS_REGION"/>
    <property type="match status" value="4"/>
</dbReference>
<protein>
    <recommendedName>
        <fullName evidence="5">Pre-mRNA processing factor 4 (PRP4)-like domain-containing protein</fullName>
    </recommendedName>
</protein>
<evidence type="ECO:0000313" key="7">
    <source>
        <dbReference type="Proteomes" id="UP000041254"/>
    </source>
</evidence>
<dbReference type="InterPro" id="IPR036285">
    <property type="entry name" value="PRP4-like_sf"/>
</dbReference>
<evidence type="ECO:0000256" key="2">
    <source>
        <dbReference type="ARBA" id="ARBA00022737"/>
    </source>
</evidence>
<dbReference type="PROSITE" id="PS00678">
    <property type="entry name" value="WD_REPEATS_1"/>
    <property type="match status" value="2"/>
</dbReference>
<reference evidence="6 7" key="1">
    <citation type="submission" date="2014-11" db="EMBL/GenBank/DDBJ databases">
        <authorList>
            <person name="Zhu J."/>
            <person name="Qi W."/>
            <person name="Song R."/>
        </authorList>
    </citation>
    <scope>NUCLEOTIDE SEQUENCE [LARGE SCALE GENOMIC DNA]</scope>
</reference>
<proteinExistence type="predicted"/>
<evidence type="ECO:0000259" key="5">
    <source>
        <dbReference type="SMART" id="SM00500"/>
    </source>
</evidence>
<dbReference type="STRING" id="1169540.A0A0G4F7G2"/>
<dbReference type="GO" id="GO:0046540">
    <property type="term" value="C:U4/U6 x U5 tri-snRNP complex"/>
    <property type="evidence" value="ECO:0007669"/>
    <property type="project" value="TreeGrafter"/>
</dbReference>
<evidence type="ECO:0000256" key="4">
    <source>
        <dbReference type="SAM" id="MobiDB-lite"/>
    </source>
</evidence>
<dbReference type="EMBL" id="CDMY01000385">
    <property type="protein sequence ID" value="CEM08608.1"/>
    <property type="molecule type" value="Genomic_DNA"/>
</dbReference>
<dbReference type="GO" id="GO:0000398">
    <property type="term" value="P:mRNA splicing, via spliceosome"/>
    <property type="evidence" value="ECO:0007669"/>
    <property type="project" value="TreeGrafter"/>
</dbReference>